<evidence type="ECO:0000313" key="4">
    <source>
        <dbReference type="Proteomes" id="UP000267342"/>
    </source>
</evidence>
<dbReference type="EMBL" id="AP018933">
    <property type="protein sequence ID" value="BBG29979.1"/>
    <property type="molecule type" value="Genomic_DNA"/>
</dbReference>
<feature type="domain" description="Terminase large subunit gp17-like C-terminal" evidence="2">
    <location>
        <begin position="353"/>
        <end position="531"/>
    </location>
</feature>
<keyword evidence="4" id="KW-1185">Reference proteome</keyword>
<accession>A0A348HEC7</accession>
<organism evidence="3 4">
    <name type="scientific">Zymobacter palmae</name>
    <dbReference type="NCBI Taxonomy" id="33074"/>
    <lineage>
        <taxon>Bacteria</taxon>
        <taxon>Pseudomonadati</taxon>
        <taxon>Pseudomonadota</taxon>
        <taxon>Gammaproteobacteria</taxon>
        <taxon>Oceanospirillales</taxon>
        <taxon>Halomonadaceae</taxon>
        <taxon>Zymobacter group</taxon>
        <taxon>Zymobacter</taxon>
    </lineage>
</organism>
<proteinExistence type="predicted"/>
<dbReference type="STRING" id="1123510.GCA_000620025_01394"/>
<dbReference type="InterPro" id="IPR006517">
    <property type="entry name" value="Phage_terminase_lsu-like_C"/>
</dbReference>
<dbReference type="Pfam" id="PF17289">
    <property type="entry name" value="Terminase_6C"/>
    <property type="match status" value="1"/>
</dbReference>
<dbReference type="Proteomes" id="UP000267342">
    <property type="component" value="Chromosome"/>
</dbReference>
<name>A0A348HEC7_9GAMM</name>
<dbReference type="InterPro" id="IPR035421">
    <property type="entry name" value="Terminase_6C"/>
</dbReference>
<evidence type="ECO:0000313" key="3">
    <source>
        <dbReference type="EMBL" id="BBG29979.1"/>
    </source>
</evidence>
<dbReference type="NCBIfam" id="TIGR01630">
    <property type="entry name" value="psiM2_ORF9"/>
    <property type="match status" value="1"/>
</dbReference>
<dbReference type="KEGG" id="zpl:ZBT109_1219"/>
<reference evidence="3 4" key="1">
    <citation type="submission" date="2018-09" db="EMBL/GenBank/DDBJ databases">
        <title>Zymobacter palmae IAM14233 (=T109) whole genome analysis.</title>
        <authorList>
            <person name="Yanase H."/>
        </authorList>
    </citation>
    <scope>NUCLEOTIDE SEQUENCE [LARGE SCALE GENOMIC DNA]</scope>
    <source>
        <strain evidence="3 4">IAM14233</strain>
    </source>
</reference>
<keyword evidence="1" id="KW-1188">Viral release from host cell</keyword>
<evidence type="ECO:0000256" key="1">
    <source>
        <dbReference type="ARBA" id="ARBA00022612"/>
    </source>
</evidence>
<evidence type="ECO:0000259" key="2">
    <source>
        <dbReference type="Pfam" id="PF17289"/>
    </source>
</evidence>
<sequence>MLLEWDELDFPMRVAIAEESLTSFLSFVQLWFELIQGDRLLVNWHHQYMAATIDDLIAGKLNPRNVIINIPPGGTKTEFFSIHLPAYLNTLVQEGALQRFRNLNISYADSLVKRNSRRTRDIIASREYQALWPCKFGVNQAEEWEVFNALGRSIAQTISKSAGGQITGGRGGYIGPAYSGHIMLDDFNKPVDMFSETKRQAANSMLTNTIRSRRNDKSKDHPTPIISIQQRLHTDDATGFMLSGGMGMRFHHISIPALINREYLDSLPKRWRDACWNCIKDSESRIVGGVEYWSYWPETEHIDDLIALWEKDPYTFWSQYMQKPQKLTGGIFQTDWFQTYTTLPRLKYRAIFVDTNSGKVNDYNDYTVFTLVGVGVDDNLYIIEVERGKWDPEELLTKAIELFEKWSPYDPRNPAPIRYMGIEDKQAGQGLITTLKKRRGAIAVEEIPRGAGENKLVRALNSVPQIKSGRVFVPATHDADGKPIHITHYADGRQAGSTTWMIAAMAEFEGFSADDSHDHDDIVDTWMDAISRCLIDDDGAADFSGW</sequence>
<gene>
    <name evidence="3" type="ORF">ZBT109_1219</name>
</gene>
<dbReference type="AlphaFoldDB" id="A0A348HEC7"/>
<protein>
    <submittedName>
        <fullName evidence="3">Uncharacterized protein conserved in bacteria</fullName>
    </submittedName>
</protein>